<feature type="transmembrane region" description="Helical" evidence="6">
    <location>
        <begin position="6"/>
        <end position="28"/>
    </location>
</feature>
<feature type="transmembrane region" description="Helical" evidence="6">
    <location>
        <begin position="114"/>
        <end position="131"/>
    </location>
</feature>
<comment type="subcellular location">
    <subcellularLocation>
        <location evidence="1">Cell membrane</location>
        <topology evidence="1">Multi-pass membrane protein</topology>
    </subcellularLocation>
</comment>
<keyword evidence="8" id="KW-1185">Reference proteome</keyword>
<gene>
    <name evidence="7" type="ORF">SNF14_00745</name>
</gene>
<evidence type="ECO:0000313" key="7">
    <source>
        <dbReference type="EMBL" id="MDY2585849.1"/>
    </source>
</evidence>
<evidence type="ECO:0000256" key="6">
    <source>
        <dbReference type="SAM" id="Phobius"/>
    </source>
</evidence>
<keyword evidence="2" id="KW-1003">Cell membrane</keyword>
<dbReference type="InterPro" id="IPR001123">
    <property type="entry name" value="LeuE-type"/>
</dbReference>
<evidence type="ECO:0000256" key="5">
    <source>
        <dbReference type="ARBA" id="ARBA00023136"/>
    </source>
</evidence>
<keyword evidence="4 6" id="KW-1133">Transmembrane helix</keyword>
<name>A0ABU5EHY3_9FLAO</name>
<reference evidence="7 8" key="1">
    <citation type="submission" date="2023-11" db="EMBL/GenBank/DDBJ databases">
        <title>Winogradskyella pelagius sp. nov., isolated from coastal sediment.</title>
        <authorList>
            <person name="Li F."/>
        </authorList>
    </citation>
    <scope>NUCLEOTIDE SEQUENCE [LARGE SCALE GENOMIC DNA]</scope>
    <source>
        <strain evidence="7 8">KCTC 23502</strain>
    </source>
</reference>
<dbReference type="EMBL" id="JAXDAE010000001">
    <property type="protein sequence ID" value="MDY2585849.1"/>
    <property type="molecule type" value="Genomic_DNA"/>
</dbReference>
<protein>
    <submittedName>
        <fullName evidence="7">Lysine transporter LysE</fullName>
    </submittedName>
</protein>
<keyword evidence="3 6" id="KW-0812">Transmembrane</keyword>
<evidence type="ECO:0000256" key="2">
    <source>
        <dbReference type="ARBA" id="ARBA00022475"/>
    </source>
</evidence>
<feature type="transmembrane region" description="Helical" evidence="6">
    <location>
        <begin position="40"/>
        <end position="62"/>
    </location>
</feature>
<dbReference type="Proteomes" id="UP001285855">
    <property type="component" value="Unassembled WGS sequence"/>
</dbReference>
<evidence type="ECO:0000256" key="1">
    <source>
        <dbReference type="ARBA" id="ARBA00004651"/>
    </source>
</evidence>
<keyword evidence="5 6" id="KW-0472">Membrane</keyword>
<feature type="transmembrane region" description="Helical" evidence="6">
    <location>
        <begin position="186"/>
        <end position="207"/>
    </location>
</feature>
<feature type="transmembrane region" description="Helical" evidence="6">
    <location>
        <begin position="74"/>
        <end position="93"/>
    </location>
</feature>
<dbReference type="RefSeq" id="WP_320554235.1">
    <property type="nucleotide sequence ID" value="NZ_JAXDAE010000001.1"/>
</dbReference>
<proteinExistence type="predicted"/>
<evidence type="ECO:0000256" key="3">
    <source>
        <dbReference type="ARBA" id="ARBA00022692"/>
    </source>
</evidence>
<dbReference type="Pfam" id="PF01810">
    <property type="entry name" value="LysE"/>
    <property type="match status" value="1"/>
</dbReference>
<organism evidence="7 8">
    <name type="scientific">Winogradskyella aquimaris</name>
    <dbReference type="NCBI Taxonomy" id="864074"/>
    <lineage>
        <taxon>Bacteria</taxon>
        <taxon>Pseudomonadati</taxon>
        <taxon>Bacteroidota</taxon>
        <taxon>Flavobacteriia</taxon>
        <taxon>Flavobacteriales</taxon>
        <taxon>Flavobacteriaceae</taxon>
        <taxon>Winogradskyella</taxon>
    </lineage>
</organism>
<comment type="caution">
    <text evidence="7">The sequence shown here is derived from an EMBL/GenBank/DDBJ whole genome shotgun (WGS) entry which is preliminary data.</text>
</comment>
<feature type="transmembrane region" description="Helical" evidence="6">
    <location>
        <begin position="151"/>
        <end position="174"/>
    </location>
</feature>
<evidence type="ECO:0000313" key="8">
    <source>
        <dbReference type="Proteomes" id="UP001285855"/>
    </source>
</evidence>
<evidence type="ECO:0000256" key="4">
    <source>
        <dbReference type="ARBA" id="ARBA00022989"/>
    </source>
</evidence>
<sequence>MSITVVFFLGLFVALIGVIPPGLLNMTAAKISLKEGPSRGITFSSGVCLVVFIQTYIAAIFARYLSNRPDIVEILQRVAFVIFVLITIYFLVIARNHKESSVEDEDVMSKRSRFFHGMLMSSLNVFPIPYQAYMTITLASFGWMDFEKTSIVTYVTGAAMGTFVMLYFYIFFFDKIKDKKFTSQKSMNYSIGIITGIVALITFINILKEL</sequence>
<accession>A0ABU5EHY3</accession>